<keyword evidence="1" id="KW-0812">Transmembrane</keyword>
<protein>
    <submittedName>
        <fullName evidence="2">Uncharacterized protein</fullName>
    </submittedName>
</protein>
<sequence length="1596" mass="182262">MGKKSNVAQGPKFPRVDASSRNRTQVLQTLNALGRHWTQVIRLSGQVIPGQRASSLVNYDGFFFFFLLQVHMTDSPLIYRQKMPPTNDHSPQNCCIFFQISRVIRAAPVGVTMVNVACGFNFCDYFVPISFHFSFLFCPWGLRCEADTQWGAKINGHGLHLSLYLNNIENRASIFRKSLLDIHSSVSWHNIQNVFLGCIIKKRVVKSLPDTHGKKPSIFSCNVVDLFNIHSIDTLVNQWNHLPISAGVGDKQTLTPPWISFFFFQILTSHTHIAYYFTPLSLNSFLFILFNEAPIFIHFPGRLLPFHFYLIILASTLMGTDQYPSNFWYPENLTPINPYKTYLLTVSSSKTISSYTQPTSDPILFSSAFLNKFIILHFYILHPQSPLENTKLFSIPTLIITKLRSPSMRNSTITLSTETHHLTLKSCVSCLHELIYRLRRILKDPFSYIIFSFWIYRYFYTLTDSSFYAMNVCCGINTILSRIKIKQPITKLMNLFQLIYMGVGGLTCSLTGWKYFICPLGPPSTIFSLYYTKKLFQISSLKILQSEFQYEHALMLYFLPSSSPSSHTTSTLFSIQMLLFPVPVPVPAPVLVPCTCPCSLYLSKLHVSVPNTCSCSCHLFCYVHYEQFPSSTTLARKPVPPAPLSLTSSPTEILTTPNTTMYLEELGQVTMRLQIPATYRIRYSHTLQNLNYSYWKDNNSLTCAIHQKLPTGYSRNLCESTCMQVPLKQLCAWKILITHISNPKYKPLLVTPLYKNSVYQVSGFKGYYLLPYTPSVVFGVSGVWNPPLLSFGTVIVLGLSVDITKFSSTGMTDGHSGGKYRLIILFFLLRHSQNIVLSFCLKMAKHSVTHSHSCSTPLLNTSALLSDKTLMEVYLSVTPVFTFFSFVSSRTFKTSRLRKNILKTIYSIQLAQIKKIIISPSSSFFHYIKSFLLWYALLLSYSLSIFSHSLIDFLNFSSYKICFQIFWVFMLCINCSYIYNFIIQGIINFQGSIKPENKKIKKSRNQPIVINKNKILEIPSVTDSPTKCHLNLNIPLQSHFSSNHSTCSNSHITTINCFLLTGTQSWHHSPLGENLPQLSLSNQSFFSFPLIFLFLWAASLLCPNSLQNSSVALISISLNSLWYGNFSSCLFYTLSFYFLRSKLSYSYFYFQSGSSLMNKTQNVLKCIETKQLISCLWKTAPRNTQDILTNPISQKKSFSFFFHEKTEVIEGYPEGICSRIMHSQYCRSGSCFFFLHILSTRPFFIYSLFGIFLSPFYFHKIIKYFFFLSQILLKTFDWSILKPWCYSNVNRKERRNSSTGTNSCVQISDQDNRGFHKLKVRLMLNYTAGDDFRYLWPKFSTGVYSKKTIISNSSVGNYESDTFQNFLGPVNHCTHNSRVSFFFLMWENQPIVFGKHLQSCFGKLFSQIFKLSKYNINQKKPTAVVQVLIKCLGYFFHDRNCRNNNHNSAAIKSSTTTRTLSFTLLNTQALDHTLTLQSSIDLTSFFQQLHLNLLCFKSLDTTAAINHQLVSFLSLLCSALFSLSACRLTLFVSISGMPLSCAPLLSFLSSFSNVLSLVSGSSFSNKTVNLFTINSRKQPKRTLKSTSPHQEPVHCF</sequence>
<dbReference type="EMBL" id="LAVV01004444">
    <property type="protein sequence ID" value="KNZ61431.1"/>
    <property type="molecule type" value="Genomic_DNA"/>
</dbReference>
<accession>A0A0L6VKY8</accession>
<keyword evidence="1" id="KW-1133">Transmembrane helix</keyword>
<dbReference type="Proteomes" id="UP000037035">
    <property type="component" value="Unassembled WGS sequence"/>
</dbReference>
<evidence type="ECO:0000313" key="3">
    <source>
        <dbReference type="Proteomes" id="UP000037035"/>
    </source>
</evidence>
<name>A0A0L6VKY8_9BASI</name>
<feature type="transmembrane region" description="Helical" evidence="1">
    <location>
        <begin position="963"/>
        <end position="989"/>
    </location>
</feature>
<feature type="transmembrane region" description="Helical" evidence="1">
    <location>
        <begin position="1084"/>
        <end position="1101"/>
    </location>
</feature>
<reference evidence="2 3" key="1">
    <citation type="submission" date="2015-08" db="EMBL/GenBank/DDBJ databases">
        <title>Next Generation Sequencing and Analysis of the Genome of Puccinia sorghi L Schw, the Causal Agent of Maize Common Rust.</title>
        <authorList>
            <person name="Rochi L."/>
            <person name="Burguener G."/>
            <person name="Darino M."/>
            <person name="Turjanski A."/>
            <person name="Kreff E."/>
            <person name="Dieguez M.J."/>
            <person name="Sacco F."/>
        </authorList>
    </citation>
    <scope>NUCLEOTIDE SEQUENCE [LARGE SCALE GENOMIC DNA]</scope>
    <source>
        <strain evidence="2 3">RO10H11247</strain>
    </source>
</reference>
<gene>
    <name evidence="2" type="ORF">VP01_13g2</name>
</gene>
<feature type="transmembrane region" description="Helical" evidence="1">
    <location>
        <begin position="1121"/>
        <end position="1139"/>
    </location>
</feature>
<keyword evidence="1" id="KW-0472">Membrane</keyword>
<comment type="caution">
    <text evidence="2">The sequence shown here is derived from an EMBL/GenBank/DDBJ whole genome shotgun (WGS) entry which is preliminary data.</text>
</comment>
<evidence type="ECO:0000256" key="1">
    <source>
        <dbReference type="SAM" id="Phobius"/>
    </source>
</evidence>
<dbReference type="VEuPathDB" id="FungiDB:VP01_13g2"/>
<feature type="transmembrane region" description="Helical" evidence="1">
    <location>
        <begin position="1231"/>
        <end position="1258"/>
    </location>
</feature>
<organism evidence="2 3">
    <name type="scientific">Puccinia sorghi</name>
    <dbReference type="NCBI Taxonomy" id="27349"/>
    <lineage>
        <taxon>Eukaryota</taxon>
        <taxon>Fungi</taxon>
        <taxon>Dikarya</taxon>
        <taxon>Basidiomycota</taxon>
        <taxon>Pucciniomycotina</taxon>
        <taxon>Pucciniomycetes</taxon>
        <taxon>Pucciniales</taxon>
        <taxon>Pucciniaceae</taxon>
        <taxon>Puccinia</taxon>
    </lineage>
</organism>
<proteinExistence type="predicted"/>
<evidence type="ECO:0000313" key="2">
    <source>
        <dbReference type="EMBL" id="KNZ61431.1"/>
    </source>
</evidence>
<feature type="transmembrane region" description="Helical" evidence="1">
    <location>
        <begin position="873"/>
        <end position="892"/>
    </location>
</feature>
<feature type="transmembrane region" description="Helical" evidence="1">
    <location>
        <begin position="931"/>
        <end position="951"/>
    </location>
</feature>
<keyword evidence="3" id="KW-1185">Reference proteome</keyword>